<dbReference type="Proteomes" id="UP000789738">
    <property type="component" value="Unassembled WGS sequence"/>
</dbReference>
<organism evidence="1 2">
    <name type="scientific">Clostridium neonatale</name>
    <dbReference type="NCBI Taxonomy" id="137838"/>
    <lineage>
        <taxon>Bacteria</taxon>
        <taxon>Bacillati</taxon>
        <taxon>Bacillota</taxon>
        <taxon>Clostridia</taxon>
        <taxon>Eubacteriales</taxon>
        <taxon>Clostridiaceae</taxon>
        <taxon>Clostridium</taxon>
    </lineage>
</organism>
<evidence type="ECO:0000313" key="2">
    <source>
        <dbReference type="Proteomes" id="UP000789738"/>
    </source>
</evidence>
<sequence length="95" mass="11142">MLLFNKCVVSYSNFIKKFEKFFMFKKAFWVPYEDSGSYPTLTKAIEAISKYCDENGDSCIFTGDDEVEINGKKYEIYRGYENCSRGNYGIKCREK</sequence>
<dbReference type="EMBL" id="CAKJVE010000004">
    <property type="protein sequence ID" value="CAG9710902.1"/>
    <property type="molecule type" value="Genomic_DNA"/>
</dbReference>
<name>A0AA86JST1_9CLOT</name>
<reference evidence="1" key="1">
    <citation type="submission" date="2021-10" db="EMBL/GenBank/DDBJ databases">
        <authorList>
            <person name="Mesa V."/>
        </authorList>
    </citation>
    <scope>NUCLEOTIDE SEQUENCE</scope>
    <source>
        <strain evidence="1">CC3_PB</strain>
    </source>
</reference>
<comment type="caution">
    <text evidence="1">The sequence shown here is derived from an EMBL/GenBank/DDBJ whole genome shotgun (WGS) entry which is preliminary data.</text>
</comment>
<dbReference type="AlphaFoldDB" id="A0AA86JST1"/>
<accession>A0AA86JST1</accession>
<evidence type="ECO:0000313" key="1">
    <source>
        <dbReference type="EMBL" id="CAG9710902.1"/>
    </source>
</evidence>
<protein>
    <submittedName>
        <fullName evidence="1">Uncharacterized protein</fullName>
    </submittedName>
</protein>
<proteinExistence type="predicted"/>
<gene>
    <name evidence="1" type="ORF">CNEO_44979</name>
</gene>